<dbReference type="SUPFAM" id="SSF55073">
    <property type="entry name" value="Nucleotide cyclase"/>
    <property type="match status" value="1"/>
</dbReference>
<dbReference type="Pfam" id="PF00672">
    <property type="entry name" value="HAMP"/>
    <property type="match status" value="1"/>
</dbReference>
<reference evidence="7" key="1">
    <citation type="submission" date="2022-11" db="EMBL/GenBank/DDBJ databases">
        <title>Parathalassolutuus dongxingensis gen. nov., sp. nov., a novel member of family Oceanospirillaceae isolated from a coastal shrimp pond in Guangxi, China.</title>
        <authorList>
            <person name="Chen H."/>
        </authorList>
    </citation>
    <scope>NUCLEOTIDE SEQUENCE</scope>
    <source>
        <strain evidence="7">G-43</strain>
    </source>
</reference>
<dbReference type="InterPro" id="IPR043128">
    <property type="entry name" value="Rev_trsase/Diguanyl_cyclase"/>
</dbReference>
<protein>
    <recommendedName>
        <fullName evidence="2">diguanylate cyclase</fullName>
        <ecNumber evidence="2">2.7.7.65</ecNumber>
    </recommendedName>
</protein>
<dbReference type="FunFam" id="3.30.70.270:FF:000001">
    <property type="entry name" value="Diguanylate cyclase domain protein"/>
    <property type="match status" value="1"/>
</dbReference>
<dbReference type="PANTHER" id="PTHR45138">
    <property type="entry name" value="REGULATORY COMPONENTS OF SENSORY TRANSDUCTION SYSTEM"/>
    <property type="match status" value="1"/>
</dbReference>
<feature type="domain" description="HAMP" evidence="5">
    <location>
        <begin position="409"/>
        <end position="461"/>
    </location>
</feature>
<keyword evidence="4" id="KW-0812">Transmembrane</keyword>
<name>A0A9X3EGX2_9GAMM</name>
<dbReference type="AlphaFoldDB" id="A0A9X3EGX2"/>
<dbReference type="Gene3D" id="3.30.70.270">
    <property type="match status" value="1"/>
</dbReference>
<dbReference type="Gene3D" id="3.30.450.20">
    <property type="entry name" value="PAS domain"/>
    <property type="match status" value="1"/>
</dbReference>
<dbReference type="PANTHER" id="PTHR45138:SF9">
    <property type="entry name" value="DIGUANYLATE CYCLASE DGCM-RELATED"/>
    <property type="match status" value="1"/>
</dbReference>
<dbReference type="Pfam" id="PF00990">
    <property type="entry name" value="GGDEF"/>
    <property type="match status" value="1"/>
</dbReference>
<dbReference type="InterPro" id="IPR000160">
    <property type="entry name" value="GGDEF_dom"/>
</dbReference>
<keyword evidence="4" id="KW-0472">Membrane</keyword>
<dbReference type="InterPro" id="IPR029787">
    <property type="entry name" value="Nucleotide_cyclase"/>
</dbReference>
<dbReference type="EC" id="2.7.7.65" evidence="2"/>
<evidence type="ECO:0000259" key="6">
    <source>
        <dbReference type="PROSITE" id="PS50887"/>
    </source>
</evidence>
<dbReference type="GO" id="GO:0007165">
    <property type="term" value="P:signal transduction"/>
    <property type="evidence" value="ECO:0007669"/>
    <property type="project" value="InterPro"/>
</dbReference>
<feature type="transmembrane region" description="Helical" evidence="4">
    <location>
        <begin position="12"/>
        <end position="37"/>
    </location>
</feature>
<accession>A0A9X3EGX2</accession>
<dbReference type="Proteomes" id="UP001150830">
    <property type="component" value="Unassembled WGS sequence"/>
</dbReference>
<dbReference type="InterPro" id="IPR003660">
    <property type="entry name" value="HAMP_dom"/>
</dbReference>
<proteinExistence type="predicted"/>
<sequence length="653" mass="74262">MIRSVSLQRLIYRSYLSSSLVPIFAIELVLLLLYFGINQYLSDRQQEALLAEVNRGLVEISSREALLINNRLQSLSRMTNILRLEHENFFRHPELCSLPNGEPDLKQALSGAWYKATDNGGGSVYYSGTTVMGDSERWKMRCSESLDVILKAAVESSPLIAQAYLNTRDDMNRIYPFIPDSFEQFGPQMHMADYNFYYLADQMHNPERKVVWTDVYLDPAGLGWMVSSIAPVYRGDVLEGVSGLDVTINSFIKGILTVDMPWQASAFMTDANGVIMAMPEPVERLLGLRELRSHNYESNVGSTISKPEEFNLLKSPDDNVREQMSFLLQGEDRLHRLRLGDRDFIVSIQTVKQTGWRTIFLVDEQQLLKPIHDLQASSNRIGFLAISVMVIFYAAFFVFLDNKSRRLANQLAAPIAHLSEITGRVGESVLTEKLQSVGIIEIDRLYTNFNNMSEQLEIRTLELVESESREKVRRRETEILERLAITDRLTGLYNRRKLDDVMVYERERSLRSRQPFGVVIIDLDYFKSVNDQHGHPAGDQVLVELACLLKTSIRRIDTVGRWGGEEFILICPTTDINGTLQVAETLRQTIEQHEFPVVLRVTASFGVAAYLHGESVEELLERADKGLYDAKRAGRNRVGVTMPNPRAEDGAYL</sequence>
<feature type="transmembrane region" description="Helical" evidence="4">
    <location>
        <begin position="381"/>
        <end position="400"/>
    </location>
</feature>
<evidence type="ECO:0000256" key="1">
    <source>
        <dbReference type="ARBA" id="ARBA00001946"/>
    </source>
</evidence>
<dbReference type="PROSITE" id="PS50887">
    <property type="entry name" value="GGDEF"/>
    <property type="match status" value="1"/>
</dbReference>
<comment type="caution">
    <text evidence="7">The sequence shown here is derived from an EMBL/GenBank/DDBJ whole genome shotgun (WGS) entry which is preliminary data.</text>
</comment>
<evidence type="ECO:0000313" key="7">
    <source>
        <dbReference type="EMBL" id="MCY0964111.1"/>
    </source>
</evidence>
<evidence type="ECO:0000256" key="2">
    <source>
        <dbReference type="ARBA" id="ARBA00012528"/>
    </source>
</evidence>
<keyword evidence="4" id="KW-1133">Transmembrane helix</keyword>
<dbReference type="NCBIfam" id="TIGR00254">
    <property type="entry name" value="GGDEF"/>
    <property type="match status" value="1"/>
</dbReference>
<dbReference type="RefSeq" id="WP_283172330.1">
    <property type="nucleotide sequence ID" value="NZ_JAPNOA010000012.1"/>
</dbReference>
<dbReference type="GO" id="GO:0016020">
    <property type="term" value="C:membrane"/>
    <property type="evidence" value="ECO:0007669"/>
    <property type="project" value="InterPro"/>
</dbReference>
<dbReference type="CDD" id="cd06225">
    <property type="entry name" value="HAMP"/>
    <property type="match status" value="1"/>
</dbReference>
<comment type="catalytic activity">
    <reaction evidence="3">
        <text>2 GTP = 3',3'-c-di-GMP + 2 diphosphate</text>
        <dbReference type="Rhea" id="RHEA:24898"/>
        <dbReference type="ChEBI" id="CHEBI:33019"/>
        <dbReference type="ChEBI" id="CHEBI:37565"/>
        <dbReference type="ChEBI" id="CHEBI:58805"/>
        <dbReference type="EC" id="2.7.7.65"/>
    </reaction>
</comment>
<feature type="domain" description="GGDEF" evidence="6">
    <location>
        <begin position="514"/>
        <end position="643"/>
    </location>
</feature>
<dbReference type="PROSITE" id="PS50885">
    <property type="entry name" value="HAMP"/>
    <property type="match status" value="1"/>
</dbReference>
<dbReference type="EMBL" id="JAPNOA010000012">
    <property type="protein sequence ID" value="MCY0964111.1"/>
    <property type="molecule type" value="Genomic_DNA"/>
</dbReference>
<dbReference type="SMART" id="SM00267">
    <property type="entry name" value="GGDEF"/>
    <property type="match status" value="1"/>
</dbReference>
<keyword evidence="8" id="KW-1185">Reference proteome</keyword>
<evidence type="ECO:0000259" key="5">
    <source>
        <dbReference type="PROSITE" id="PS50885"/>
    </source>
</evidence>
<comment type="cofactor">
    <cofactor evidence="1">
        <name>Mg(2+)</name>
        <dbReference type="ChEBI" id="CHEBI:18420"/>
    </cofactor>
</comment>
<gene>
    <name evidence="7" type="ORF">OUO13_02845</name>
</gene>
<dbReference type="InterPro" id="IPR050469">
    <property type="entry name" value="Diguanylate_Cyclase"/>
</dbReference>
<dbReference type="Gene3D" id="6.10.340.10">
    <property type="match status" value="1"/>
</dbReference>
<evidence type="ECO:0000256" key="3">
    <source>
        <dbReference type="ARBA" id="ARBA00034247"/>
    </source>
</evidence>
<dbReference type="CDD" id="cd01949">
    <property type="entry name" value="GGDEF"/>
    <property type="match status" value="1"/>
</dbReference>
<keyword evidence="7" id="KW-0808">Transferase</keyword>
<organism evidence="7 8">
    <name type="scientific">Parathalassolituus penaei</name>
    <dbReference type="NCBI Taxonomy" id="2997323"/>
    <lineage>
        <taxon>Bacteria</taxon>
        <taxon>Pseudomonadati</taxon>
        <taxon>Pseudomonadota</taxon>
        <taxon>Gammaproteobacteria</taxon>
        <taxon>Oceanospirillales</taxon>
        <taxon>Oceanospirillaceae</taxon>
        <taxon>Parathalassolituus</taxon>
    </lineage>
</organism>
<dbReference type="GO" id="GO:0052621">
    <property type="term" value="F:diguanylate cyclase activity"/>
    <property type="evidence" value="ECO:0007669"/>
    <property type="project" value="UniProtKB-EC"/>
</dbReference>
<evidence type="ECO:0000256" key="4">
    <source>
        <dbReference type="SAM" id="Phobius"/>
    </source>
</evidence>
<keyword evidence="7" id="KW-0548">Nucleotidyltransferase</keyword>
<evidence type="ECO:0000313" key="8">
    <source>
        <dbReference type="Proteomes" id="UP001150830"/>
    </source>
</evidence>